<dbReference type="RefSeq" id="WP_068135285.1">
    <property type="nucleotide sequence ID" value="NZ_AP014924.1"/>
</dbReference>
<dbReference type="InterPro" id="IPR035906">
    <property type="entry name" value="MetI-like_sf"/>
</dbReference>
<keyword evidence="4" id="KW-1003">Cell membrane</keyword>
<dbReference type="SUPFAM" id="SSF161098">
    <property type="entry name" value="MetI-like"/>
    <property type="match status" value="1"/>
</dbReference>
<reference evidence="12" key="2">
    <citation type="journal article" date="2016" name="Int. J. Syst. Evol. Microbiol.">
        <title>Complete genome sequence and cell structure of Limnochorda pilosa, a Gram-negative spore-former within the phylum Firmicutes.</title>
        <authorList>
            <person name="Watanabe M."/>
            <person name="Kojima H."/>
            <person name="Fukui M."/>
        </authorList>
    </citation>
    <scope>NUCLEOTIDE SEQUENCE [LARGE SCALE GENOMIC DNA]</scope>
    <source>
        <strain evidence="12">HC45</strain>
    </source>
</reference>
<dbReference type="PANTHER" id="PTHR32243:SF50">
    <property type="entry name" value="MALTOSE_MALTODEXTRIN TRANSPORT SYSTEM PERMEASE PROTEIN MALG"/>
    <property type="match status" value="1"/>
</dbReference>
<evidence type="ECO:0000256" key="9">
    <source>
        <dbReference type="RuleBase" id="RU363032"/>
    </source>
</evidence>
<keyword evidence="5" id="KW-0762">Sugar transport</keyword>
<dbReference type="Gene3D" id="1.10.3720.10">
    <property type="entry name" value="MetI-like"/>
    <property type="match status" value="1"/>
</dbReference>
<feature type="transmembrane region" description="Helical" evidence="9">
    <location>
        <begin position="190"/>
        <end position="212"/>
    </location>
</feature>
<dbReference type="OrthoDB" id="9794684at2"/>
<dbReference type="KEGG" id="lpil:LIP_1150"/>
<feature type="transmembrane region" description="Helical" evidence="9">
    <location>
        <begin position="150"/>
        <end position="169"/>
    </location>
</feature>
<evidence type="ECO:0000313" key="12">
    <source>
        <dbReference type="Proteomes" id="UP000065807"/>
    </source>
</evidence>
<dbReference type="PROSITE" id="PS50928">
    <property type="entry name" value="ABC_TM1"/>
    <property type="match status" value="1"/>
</dbReference>
<evidence type="ECO:0000256" key="6">
    <source>
        <dbReference type="ARBA" id="ARBA00022692"/>
    </source>
</evidence>
<feature type="transmembrane region" description="Helical" evidence="9">
    <location>
        <begin position="249"/>
        <end position="270"/>
    </location>
</feature>
<evidence type="ECO:0000256" key="5">
    <source>
        <dbReference type="ARBA" id="ARBA00022597"/>
    </source>
</evidence>
<proteinExistence type="inferred from homology"/>
<keyword evidence="12" id="KW-1185">Reference proteome</keyword>
<dbReference type="NCBIfam" id="NF008231">
    <property type="entry name" value="PRK10998.1"/>
    <property type="match status" value="1"/>
</dbReference>
<dbReference type="Proteomes" id="UP000065807">
    <property type="component" value="Chromosome"/>
</dbReference>
<evidence type="ECO:0000256" key="7">
    <source>
        <dbReference type="ARBA" id="ARBA00022989"/>
    </source>
</evidence>
<organism evidence="11 12">
    <name type="scientific">Limnochorda pilosa</name>
    <dbReference type="NCBI Taxonomy" id="1555112"/>
    <lineage>
        <taxon>Bacteria</taxon>
        <taxon>Bacillati</taxon>
        <taxon>Bacillota</taxon>
        <taxon>Limnochordia</taxon>
        <taxon>Limnochordales</taxon>
        <taxon>Limnochordaceae</taxon>
        <taxon>Limnochorda</taxon>
    </lineage>
</organism>
<dbReference type="GO" id="GO:0015423">
    <property type="term" value="F:ABC-type maltose transporter activity"/>
    <property type="evidence" value="ECO:0007669"/>
    <property type="project" value="TreeGrafter"/>
</dbReference>
<reference evidence="12" key="1">
    <citation type="submission" date="2015-07" db="EMBL/GenBank/DDBJ databases">
        <title>Complete genome sequence and phylogenetic analysis of Limnochorda pilosa.</title>
        <authorList>
            <person name="Watanabe M."/>
            <person name="Kojima H."/>
            <person name="Fukui M."/>
        </authorList>
    </citation>
    <scope>NUCLEOTIDE SEQUENCE [LARGE SCALE GENOMIC DNA]</scope>
    <source>
        <strain evidence="12">HC45</strain>
    </source>
</reference>
<dbReference type="GO" id="GO:0005886">
    <property type="term" value="C:plasma membrane"/>
    <property type="evidence" value="ECO:0007669"/>
    <property type="project" value="UniProtKB-SubCell"/>
</dbReference>
<feature type="domain" description="ABC transmembrane type-1" evidence="10">
    <location>
        <begin position="72"/>
        <end position="270"/>
    </location>
</feature>
<comment type="similarity">
    <text evidence="2">Belongs to the binding-protein-dependent transport system permease family. MalFG subfamily.</text>
</comment>
<dbReference type="EMBL" id="AP014924">
    <property type="protein sequence ID" value="BAS27007.1"/>
    <property type="molecule type" value="Genomic_DNA"/>
</dbReference>
<keyword evidence="3 9" id="KW-0813">Transport</keyword>
<evidence type="ECO:0000256" key="8">
    <source>
        <dbReference type="ARBA" id="ARBA00023136"/>
    </source>
</evidence>
<evidence type="ECO:0000259" key="10">
    <source>
        <dbReference type="PROSITE" id="PS50928"/>
    </source>
</evidence>
<evidence type="ECO:0000313" key="11">
    <source>
        <dbReference type="EMBL" id="BAS27007.1"/>
    </source>
</evidence>
<evidence type="ECO:0000256" key="2">
    <source>
        <dbReference type="ARBA" id="ARBA00009047"/>
    </source>
</evidence>
<evidence type="ECO:0000256" key="3">
    <source>
        <dbReference type="ARBA" id="ARBA00022448"/>
    </source>
</evidence>
<keyword evidence="7 9" id="KW-1133">Transmembrane helix</keyword>
<protein>
    <submittedName>
        <fullName evidence="11">Sugar ABC transporter permease</fullName>
    </submittedName>
</protein>
<dbReference type="GO" id="GO:0042956">
    <property type="term" value="P:maltodextrin transmembrane transport"/>
    <property type="evidence" value="ECO:0007669"/>
    <property type="project" value="TreeGrafter"/>
</dbReference>
<evidence type="ECO:0000256" key="1">
    <source>
        <dbReference type="ARBA" id="ARBA00004651"/>
    </source>
</evidence>
<dbReference type="Pfam" id="PF00528">
    <property type="entry name" value="BPD_transp_1"/>
    <property type="match status" value="1"/>
</dbReference>
<gene>
    <name evidence="11" type="ORF">LIP_1150</name>
</gene>
<comment type="subcellular location">
    <subcellularLocation>
        <location evidence="1 9">Cell membrane</location>
        <topology evidence="1 9">Multi-pass membrane protein</topology>
    </subcellularLocation>
</comment>
<dbReference type="InterPro" id="IPR050901">
    <property type="entry name" value="BP-dep_ABC_trans_perm"/>
</dbReference>
<feature type="transmembrane region" description="Helical" evidence="9">
    <location>
        <begin position="12"/>
        <end position="32"/>
    </location>
</feature>
<feature type="transmembrane region" description="Helical" evidence="9">
    <location>
        <begin position="78"/>
        <end position="97"/>
    </location>
</feature>
<dbReference type="STRING" id="1555112.LIP_1150"/>
<keyword evidence="6 9" id="KW-0812">Transmembrane</keyword>
<evidence type="ECO:0000256" key="4">
    <source>
        <dbReference type="ARBA" id="ARBA00022475"/>
    </source>
</evidence>
<dbReference type="CDD" id="cd06261">
    <property type="entry name" value="TM_PBP2"/>
    <property type="match status" value="1"/>
</dbReference>
<accession>A0A0K2SJ02</accession>
<feature type="transmembrane region" description="Helical" evidence="9">
    <location>
        <begin position="109"/>
        <end position="130"/>
    </location>
</feature>
<sequence>MYSRCSFWDRLWRNGLTWLAIAFALGPILWVFSASFSPANTIVGQPLIPTQLSLEHYRALFSDPRHPFHLWMWNSVKVAVIAAVLTVALTALGAYAFSRFRFQGRRGGLFTLILIQMFPQMLAMVAIYLLLLEIGRYLPWLGLNTHLGLIMVYLGGAMGVNTWLMKGYFDTIPRSLEESAMMDGASHLQAFVHIILPLVRPILTVVFMLSLIGQYSEYILARVLLQSTDRFTLPVGMQLFIFNQYDSRWGIFAAGAILGAIPIVIIFLLVQSQLVSGLTSGAVKE</sequence>
<name>A0A0K2SJ02_LIMPI</name>
<dbReference type="PATRIC" id="fig|1555112.3.peg.1198"/>
<dbReference type="PANTHER" id="PTHR32243">
    <property type="entry name" value="MALTOSE TRANSPORT SYSTEM PERMEASE-RELATED"/>
    <property type="match status" value="1"/>
</dbReference>
<keyword evidence="8 9" id="KW-0472">Membrane</keyword>
<dbReference type="InterPro" id="IPR000515">
    <property type="entry name" value="MetI-like"/>
</dbReference>
<dbReference type="AlphaFoldDB" id="A0A0K2SJ02"/>